<evidence type="ECO:0000256" key="4">
    <source>
        <dbReference type="ARBA" id="ARBA00022989"/>
    </source>
</evidence>
<comment type="subcellular location">
    <subcellularLocation>
        <location evidence="1">Membrane</location>
        <topology evidence="1">Multi-pass membrane protein</topology>
    </subcellularLocation>
</comment>
<dbReference type="GO" id="GO:0050982">
    <property type="term" value="P:detection of mechanical stimulus"/>
    <property type="evidence" value="ECO:0007669"/>
    <property type="project" value="TreeGrafter"/>
</dbReference>
<evidence type="ECO:0000256" key="1">
    <source>
        <dbReference type="ARBA" id="ARBA00004141"/>
    </source>
</evidence>
<sequence>MDMRSKSIYHPIMGQKQKDFVVKREQQRWNLKQKWVMLLEFLLMLLFLIVLEGHLRADTLQYHTNAHVRTMMSSSHYPTDLAFLSVFNRSDFEKFLQTTFLAQVYKFVWYNQDPIVDGGLKKDWLYDYTVRMLGTIRMKQFRVKPEHCRVPEVMERYTVCAAPFGRFSEDTKNYSAGWLTAEQT</sequence>
<dbReference type="GO" id="GO:0005262">
    <property type="term" value="F:calcium channel activity"/>
    <property type="evidence" value="ECO:0007669"/>
    <property type="project" value="TreeGrafter"/>
</dbReference>
<dbReference type="InterPro" id="IPR051223">
    <property type="entry name" value="Polycystin"/>
</dbReference>
<reference evidence="8" key="1">
    <citation type="submission" date="2015-11" db="EMBL/GenBank/DDBJ databases">
        <title>De novo transcriptome assembly of four potential Pierce s Disease insect vectors from Arizona vineyards.</title>
        <authorList>
            <person name="Tassone E.E."/>
        </authorList>
    </citation>
    <scope>NUCLEOTIDE SEQUENCE</scope>
</reference>
<dbReference type="PANTHER" id="PTHR10877">
    <property type="entry name" value="POLYCYSTIN FAMILY MEMBER"/>
    <property type="match status" value="1"/>
</dbReference>
<evidence type="ECO:0000256" key="6">
    <source>
        <dbReference type="SAM" id="Phobius"/>
    </source>
</evidence>
<feature type="non-terminal residue" evidence="8">
    <location>
        <position position="184"/>
    </location>
</feature>
<keyword evidence="3 6" id="KW-0812">Transmembrane</keyword>
<dbReference type="InterPro" id="IPR046791">
    <property type="entry name" value="Polycystin_dom"/>
</dbReference>
<dbReference type="AlphaFoldDB" id="A0A1B6LU45"/>
<name>A0A1B6LU45_9HEMI</name>
<accession>A0A1B6LU45</accession>
<dbReference type="EMBL" id="GEBQ01012782">
    <property type="protein sequence ID" value="JAT27195.1"/>
    <property type="molecule type" value="Transcribed_RNA"/>
</dbReference>
<keyword evidence="4 6" id="KW-1133">Transmembrane helix</keyword>
<dbReference type="Pfam" id="PF20519">
    <property type="entry name" value="Polycystin_dom"/>
    <property type="match status" value="1"/>
</dbReference>
<keyword evidence="5 6" id="KW-0472">Membrane</keyword>
<organism evidence="8">
    <name type="scientific">Graphocephala atropunctata</name>
    <dbReference type="NCBI Taxonomy" id="36148"/>
    <lineage>
        <taxon>Eukaryota</taxon>
        <taxon>Metazoa</taxon>
        <taxon>Ecdysozoa</taxon>
        <taxon>Arthropoda</taxon>
        <taxon>Hexapoda</taxon>
        <taxon>Insecta</taxon>
        <taxon>Pterygota</taxon>
        <taxon>Neoptera</taxon>
        <taxon>Paraneoptera</taxon>
        <taxon>Hemiptera</taxon>
        <taxon>Auchenorrhyncha</taxon>
        <taxon>Membracoidea</taxon>
        <taxon>Cicadellidae</taxon>
        <taxon>Cicadellinae</taxon>
        <taxon>Cicadellini</taxon>
        <taxon>Graphocephala</taxon>
    </lineage>
</organism>
<feature type="transmembrane region" description="Helical" evidence="6">
    <location>
        <begin position="35"/>
        <end position="55"/>
    </location>
</feature>
<protein>
    <recommendedName>
        <fullName evidence="7">Polycystin domain-containing protein</fullName>
    </recommendedName>
</protein>
<dbReference type="PANTHER" id="PTHR10877:SF194">
    <property type="entry name" value="LOCATION OF VULVA DEFECTIVE 1"/>
    <property type="match status" value="1"/>
</dbReference>
<evidence type="ECO:0000313" key="8">
    <source>
        <dbReference type="EMBL" id="JAT27195.1"/>
    </source>
</evidence>
<gene>
    <name evidence="8" type="ORF">g.916</name>
</gene>
<feature type="domain" description="Polycystin" evidence="7">
    <location>
        <begin position="83"/>
        <end position="179"/>
    </location>
</feature>
<comment type="similarity">
    <text evidence="2">Belongs to the polycystin family.</text>
</comment>
<proteinExistence type="inferred from homology"/>
<evidence type="ECO:0000256" key="2">
    <source>
        <dbReference type="ARBA" id="ARBA00007200"/>
    </source>
</evidence>
<evidence type="ECO:0000256" key="5">
    <source>
        <dbReference type="ARBA" id="ARBA00023136"/>
    </source>
</evidence>
<evidence type="ECO:0000259" key="7">
    <source>
        <dbReference type="Pfam" id="PF20519"/>
    </source>
</evidence>
<evidence type="ECO:0000256" key="3">
    <source>
        <dbReference type="ARBA" id="ARBA00022692"/>
    </source>
</evidence>
<dbReference type="GO" id="GO:0016020">
    <property type="term" value="C:membrane"/>
    <property type="evidence" value="ECO:0007669"/>
    <property type="project" value="UniProtKB-SubCell"/>
</dbReference>